<dbReference type="InterPro" id="IPR044946">
    <property type="entry name" value="Restrct_endonuc_typeI_TRD_sf"/>
</dbReference>
<reference evidence="5 6" key="1">
    <citation type="submission" date="2021-04" db="EMBL/GenBank/DDBJ databases">
        <title>Description of novel Flavobacterium sp. F-328.</title>
        <authorList>
            <person name="Saticioglu I.B."/>
        </authorList>
    </citation>
    <scope>NUCLEOTIDE SEQUENCE [LARGE SCALE GENOMIC DNA]</scope>
    <source>
        <strain evidence="5 6">F-328</strain>
    </source>
</reference>
<keyword evidence="2" id="KW-0680">Restriction system</keyword>
<dbReference type="Proteomes" id="UP000679008">
    <property type="component" value="Unassembled WGS sequence"/>
</dbReference>
<keyword evidence="5" id="KW-0378">Hydrolase</keyword>
<evidence type="ECO:0000256" key="2">
    <source>
        <dbReference type="ARBA" id="ARBA00022747"/>
    </source>
</evidence>
<dbReference type="GO" id="GO:0004519">
    <property type="term" value="F:endonuclease activity"/>
    <property type="evidence" value="ECO:0007669"/>
    <property type="project" value="UniProtKB-KW"/>
</dbReference>
<evidence type="ECO:0000313" key="6">
    <source>
        <dbReference type="Proteomes" id="UP000679008"/>
    </source>
</evidence>
<feature type="domain" description="Type I restriction modification DNA specificity" evidence="4">
    <location>
        <begin position="224"/>
        <end position="398"/>
    </location>
</feature>
<dbReference type="InterPro" id="IPR052021">
    <property type="entry name" value="Type-I_RS_S_subunit"/>
</dbReference>
<accession>A0ABS5D5X1</accession>
<dbReference type="RefSeq" id="WP_210790987.1">
    <property type="nucleotide sequence ID" value="NZ_JAGPXB010000012.1"/>
</dbReference>
<gene>
    <name evidence="5" type="ORF">KBJ98_12000</name>
</gene>
<dbReference type="PANTHER" id="PTHR30408:SF12">
    <property type="entry name" value="TYPE I RESTRICTION ENZYME MJAVIII SPECIFICITY SUBUNIT"/>
    <property type="match status" value="1"/>
</dbReference>
<keyword evidence="6" id="KW-1185">Reference proteome</keyword>
<dbReference type="EMBL" id="JAGPXB010000012">
    <property type="protein sequence ID" value="MBQ0909429.1"/>
    <property type="molecule type" value="Genomic_DNA"/>
</dbReference>
<name>A0ABS5D5X1_9FLAO</name>
<sequence>MPNKKLKVGNVPNLRFPGFDNEWEVRKMGEVATFSKGKGISKSDIEEGGTYECIRYGELYTYYGETIDEIKSRTNANVSRLVLSEANDVIIPASGETTIDIATASCVLKSGVVLGGDLNIIKTQNNGVFLSYYLNSKKKMEIANLAQGISVVHLYSSQLAMLNLNLPTLKEQNKISAFLSKLDERIQTQNKIIEGLKLSKQTLIKKIFSRELRFNNDNEISYPDWQIKKLGEITLPVSKRNKNNEKLPVYSINNRLGFVPQNEQFEGISSDDRGYDITLYKVIDKYTFAYNPARINVGSIGYSRDLENIIISSLYVCFITNDYIDDNFLFQYLKTEKFNKEVLKNVEGGVRDYLFYENFARILFEMPCIEEQNKIADFLCTFDNKIDMETGYLKKLEEQKKYLLQNMFV</sequence>
<keyword evidence="5" id="KW-0540">Nuclease</keyword>
<organism evidence="5 6">
    <name type="scientific">Flavobacterium erciyesense</name>
    <dbReference type="NCBI Taxonomy" id="2825842"/>
    <lineage>
        <taxon>Bacteria</taxon>
        <taxon>Pseudomonadati</taxon>
        <taxon>Bacteroidota</taxon>
        <taxon>Flavobacteriia</taxon>
        <taxon>Flavobacteriales</taxon>
        <taxon>Flavobacteriaceae</taxon>
        <taxon>Flavobacterium</taxon>
    </lineage>
</organism>
<dbReference type="PANTHER" id="PTHR30408">
    <property type="entry name" value="TYPE-1 RESTRICTION ENZYME ECOKI SPECIFICITY PROTEIN"/>
    <property type="match status" value="1"/>
</dbReference>
<dbReference type="Gene3D" id="3.90.220.20">
    <property type="entry name" value="DNA methylase specificity domains"/>
    <property type="match status" value="2"/>
</dbReference>
<proteinExistence type="inferred from homology"/>
<keyword evidence="3" id="KW-0238">DNA-binding</keyword>
<evidence type="ECO:0000256" key="3">
    <source>
        <dbReference type="ARBA" id="ARBA00023125"/>
    </source>
</evidence>
<comment type="caution">
    <text evidence="5">The sequence shown here is derived from an EMBL/GenBank/DDBJ whole genome shotgun (WGS) entry which is preliminary data.</text>
</comment>
<evidence type="ECO:0000256" key="1">
    <source>
        <dbReference type="ARBA" id="ARBA00010923"/>
    </source>
</evidence>
<dbReference type="Pfam" id="PF01420">
    <property type="entry name" value="Methylase_S"/>
    <property type="match status" value="2"/>
</dbReference>
<keyword evidence="5" id="KW-0255">Endonuclease</keyword>
<feature type="domain" description="Type I restriction modification DNA specificity" evidence="4">
    <location>
        <begin position="22"/>
        <end position="197"/>
    </location>
</feature>
<dbReference type="SUPFAM" id="SSF116734">
    <property type="entry name" value="DNA methylase specificity domain"/>
    <property type="match status" value="2"/>
</dbReference>
<evidence type="ECO:0000259" key="4">
    <source>
        <dbReference type="Pfam" id="PF01420"/>
    </source>
</evidence>
<evidence type="ECO:0000313" key="5">
    <source>
        <dbReference type="EMBL" id="MBQ0909429.1"/>
    </source>
</evidence>
<dbReference type="InterPro" id="IPR000055">
    <property type="entry name" value="Restrct_endonuc_typeI_TRD"/>
</dbReference>
<protein>
    <submittedName>
        <fullName evidence="5">Restriction endonuclease subunit S</fullName>
    </submittedName>
</protein>
<comment type="similarity">
    <text evidence="1">Belongs to the type-I restriction system S methylase family.</text>
</comment>